<evidence type="ECO:0000313" key="3">
    <source>
        <dbReference type="EMBL" id="MBZ4195163.1"/>
    </source>
</evidence>
<keyword evidence="2" id="KW-0472">Membrane</keyword>
<dbReference type="EMBL" id="JAIQBY010000002">
    <property type="protein sequence ID" value="MBZ4195163.1"/>
    <property type="molecule type" value="Genomic_DNA"/>
</dbReference>
<reference evidence="3 4" key="1">
    <citation type="submission" date="2021-09" db="EMBL/GenBank/DDBJ databases">
        <title>WGS of Mycoplasma sp. Zaradi2 strains.</title>
        <authorList>
            <person name="Spergser J."/>
        </authorList>
    </citation>
    <scope>NUCLEOTIDE SEQUENCE [LARGE SCALE GENOMIC DNA]</scope>
    <source>
        <strain evidence="3 4">1331</strain>
    </source>
</reference>
<dbReference type="RefSeq" id="WP_223644298.1">
    <property type="nucleotide sequence ID" value="NZ_JAIQBY010000002.1"/>
</dbReference>
<feature type="transmembrane region" description="Helical" evidence="2">
    <location>
        <begin position="161"/>
        <end position="181"/>
    </location>
</feature>
<feature type="compositionally biased region" description="Basic and acidic residues" evidence="1">
    <location>
        <begin position="333"/>
        <end position="342"/>
    </location>
</feature>
<keyword evidence="2" id="KW-0812">Transmembrane</keyword>
<protein>
    <submittedName>
        <fullName evidence="3">Uncharacterized protein</fullName>
    </submittedName>
</protein>
<feature type="compositionally biased region" description="Polar residues" evidence="1">
    <location>
        <begin position="236"/>
        <end position="248"/>
    </location>
</feature>
<feature type="region of interest" description="Disordered" evidence="1">
    <location>
        <begin position="313"/>
        <end position="342"/>
    </location>
</feature>
<dbReference type="Proteomes" id="UP000772186">
    <property type="component" value="Unassembled WGS sequence"/>
</dbReference>
<dbReference type="AlphaFoldDB" id="A0A953T3K1"/>
<keyword evidence="4" id="KW-1185">Reference proteome</keyword>
<evidence type="ECO:0000256" key="1">
    <source>
        <dbReference type="SAM" id="MobiDB-lite"/>
    </source>
</evidence>
<proteinExistence type="predicted"/>
<keyword evidence="2" id="KW-1133">Transmembrane helix</keyword>
<feature type="transmembrane region" description="Helical" evidence="2">
    <location>
        <begin position="21"/>
        <end position="43"/>
    </location>
</feature>
<feature type="transmembrane region" description="Helical" evidence="2">
    <location>
        <begin position="82"/>
        <end position="106"/>
    </location>
</feature>
<gene>
    <name evidence="3" type="ORF">LAD73_00265</name>
</gene>
<sequence length="342" mass="39899">MFNFNYKPEQGYEDLWKHEKSFKTVFIITLVSFLIMALFYYSIGILEASYNGAIKEFIQKNIEKSNVDNGHKSEIFRQSEQLFYFGIATRFIIGSLILGFGIAMLISIIFGYKRKNFSKIIKWPNTVYFVLSFYLFYIAISTLFAGNFTDSGVPKYNDFKVAYSVITVIGAIVLFISYFIFARKYTVIKTLYLNIEKAIEAKKQMEENPELLEFYKNIEQAFNGLVASSGQAEYNNETTSNQFNNSNEQEPKNKSKRDEYFEKMMLLPNEKLYAFAEKLYISGYENMEKETLANLILDIFEKQERDKEVNKNLNNDEIVVEPKESIDQASNNNKDDKNFEVK</sequence>
<feature type="transmembrane region" description="Helical" evidence="2">
    <location>
        <begin position="127"/>
        <end position="149"/>
    </location>
</feature>
<evidence type="ECO:0000313" key="4">
    <source>
        <dbReference type="Proteomes" id="UP000772186"/>
    </source>
</evidence>
<evidence type="ECO:0000256" key="2">
    <source>
        <dbReference type="SAM" id="Phobius"/>
    </source>
</evidence>
<accession>A0A953T3K1</accession>
<organism evidence="3 4">
    <name type="scientific">Mycoplasma tauri</name>
    <dbReference type="NCBI Taxonomy" id="547987"/>
    <lineage>
        <taxon>Bacteria</taxon>
        <taxon>Bacillati</taxon>
        <taxon>Mycoplasmatota</taxon>
        <taxon>Mollicutes</taxon>
        <taxon>Mycoplasmataceae</taxon>
        <taxon>Mycoplasma</taxon>
    </lineage>
</organism>
<comment type="caution">
    <text evidence="3">The sequence shown here is derived from an EMBL/GenBank/DDBJ whole genome shotgun (WGS) entry which is preliminary data.</text>
</comment>
<feature type="region of interest" description="Disordered" evidence="1">
    <location>
        <begin position="236"/>
        <end position="255"/>
    </location>
</feature>
<name>A0A953T3K1_9MOLU</name>